<dbReference type="SUPFAM" id="SSF56601">
    <property type="entry name" value="beta-lactamase/transpeptidase-like"/>
    <property type="match status" value="1"/>
</dbReference>
<dbReference type="RefSeq" id="WP_186503208.1">
    <property type="nucleotide sequence ID" value="NZ_JACOGK010000019.1"/>
</dbReference>
<evidence type="ECO:0000313" key="2">
    <source>
        <dbReference type="EMBL" id="MBC3537052.1"/>
    </source>
</evidence>
<comment type="caution">
    <text evidence="2">The sequence shown here is derived from an EMBL/GenBank/DDBJ whole genome shotgun (WGS) entry which is preliminary data.</text>
</comment>
<organism evidence="2 3">
    <name type="scientific">Megasphaera hominis</name>
    <dbReference type="NCBI Taxonomy" id="159836"/>
    <lineage>
        <taxon>Bacteria</taxon>
        <taxon>Bacillati</taxon>
        <taxon>Bacillota</taxon>
        <taxon>Negativicutes</taxon>
        <taxon>Veillonellales</taxon>
        <taxon>Veillonellaceae</taxon>
        <taxon>Megasphaera</taxon>
    </lineage>
</organism>
<dbReference type="InterPro" id="IPR000871">
    <property type="entry name" value="Beta-lactam_class-A"/>
</dbReference>
<evidence type="ECO:0000259" key="1">
    <source>
        <dbReference type="Pfam" id="PF13354"/>
    </source>
</evidence>
<gene>
    <name evidence="2" type="ORF">H8J70_07295</name>
</gene>
<feature type="domain" description="Beta-lactamase class A catalytic" evidence="1">
    <location>
        <begin position="23"/>
        <end position="227"/>
    </location>
</feature>
<sequence>MNSTWLAEHVPAFVTVPTQLSLYCRRLSDSEPWLYQDRIMPSASLIKLPIMSALFRQEKEGALTLEERCTVTESVEGGSFYGRDGAVVALQELVFHMIVESDNTCANLLIERLGLDTIQAEIDRLGLVHTKICRKMMDFEAAAAGRENLTCAADMGRFFSLLANGQCVDPRRDKAMRDILSRQEDNCILPAQLPHTVRVDHKTGELDGIYHDCGLIYAPGGTFILCLLARHVANEPKLFYELSYFTRALYDELQKK</sequence>
<dbReference type="Pfam" id="PF13354">
    <property type="entry name" value="Beta-lactamase2"/>
    <property type="match status" value="1"/>
</dbReference>
<name>A0ABR6VJX6_9FIRM</name>
<reference evidence="2 3" key="1">
    <citation type="submission" date="2020-08" db="EMBL/GenBank/DDBJ databases">
        <authorList>
            <person name="Liu C."/>
            <person name="Sun Q."/>
        </authorList>
    </citation>
    <scope>NUCLEOTIDE SEQUENCE [LARGE SCALE GENOMIC DNA]</scope>
    <source>
        <strain evidence="2 3">NSJ-59</strain>
    </source>
</reference>
<dbReference type="InterPro" id="IPR012338">
    <property type="entry name" value="Beta-lactam/transpept-like"/>
</dbReference>
<proteinExistence type="predicted"/>
<keyword evidence="3" id="KW-1185">Reference proteome</keyword>
<dbReference type="Proteomes" id="UP000606870">
    <property type="component" value="Unassembled WGS sequence"/>
</dbReference>
<evidence type="ECO:0000313" key="3">
    <source>
        <dbReference type="Proteomes" id="UP000606870"/>
    </source>
</evidence>
<protein>
    <submittedName>
        <fullName evidence="2">Serine hydrolase</fullName>
    </submittedName>
</protein>
<keyword evidence="2" id="KW-0378">Hydrolase</keyword>
<dbReference type="PANTHER" id="PTHR35333:SF3">
    <property type="entry name" value="BETA-LACTAMASE-TYPE TRANSPEPTIDASE FOLD CONTAINING PROTEIN"/>
    <property type="match status" value="1"/>
</dbReference>
<dbReference type="InterPro" id="IPR045155">
    <property type="entry name" value="Beta-lactam_cat"/>
</dbReference>
<dbReference type="Gene3D" id="3.40.710.10">
    <property type="entry name" value="DD-peptidase/beta-lactamase superfamily"/>
    <property type="match status" value="1"/>
</dbReference>
<accession>A0ABR6VJX6</accession>
<dbReference type="PANTHER" id="PTHR35333">
    <property type="entry name" value="BETA-LACTAMASE"/>
    <property type="match status" value="1"/>
</dbReference>
<dbReference type="EMBL" id="JACOGK010000019">
    <property type="protein sequence ID" value="MBC3537052.1"/>
    <property type="molecule type" value="Genomic_DNA"/>
</dbReference>
<dbReference type="GO" id="GO:0016787">
    <property type="term" value="F:hydrolase activity"/>
    <property type="evidence" value="ECO:0007669"/>
    <property type="project" value="UniProtKB-KW"/>
</dbReference>